<gene>
    <name evidence="2" type="ORF">CKF59_06035</name>
</gene>
<dbReference type="Pfam" id="PF05494">
    <property type="entry name" value="MlaC"/>
    <property type="match status" value="1"/>
</dbReference>
<dbReference type="InterPro" id="IPR008869">
    <property type="entry name" value="MlaC/ttg2D"/>
</dbReference>
<dbReference type="RefSeq" id="WP_119535053.1">
    <property type="nucleotide sequence ID" value="NZ_NRJF01000180.1"/>
</dbReference>
<dbReference type="Gene3D" id="3.10.450.710">
    <property type="entry name" value="Tgt2/MlaC"/>
    <property type="match status" value="1"/>
</dbReference>
<keyword evidence="1" id="KW-0732">Signal</keyword>
<sequence>MLKTVKGVFASLLLAVPALSITTFSATSAHASIVNVSTVDRTNPTVVTETALNNALDVIKQFKNVSKDNQALRQQIKANVLPLFHTDYIALSLLNTYARTATKEQLVEFRNVIEDYMVNAFVEAMTLYSNQTFKVGTTSVVQNTATTNVALQNGNQTINIIFRLVNLNNKYGIVDFSAEGISLVNTKATEWQPILRQSGVAGLIQYVKTHMDDVLGDINKAQGTTK</sequence>
<dbReference type="Proteomes" id="UP000265964">
    <property type="component" value="Unassembled WGS sequence"/>
</dbReference>
<proteinExistence type="predicted"/>
<feature type="signal peptide" evidence="1">
    <location>
        <begin position="1"/>
        <end position="31"/>
    </location>
</feature>
<reference evidence="2 3" key="1">
    <citation type="submission" date="2017-08" db="EMBL/GenBank/DDBJ databases">
        <title>Reclassification of Bisgaard taxon 37 and 44.</title>
        <authorList>
            <person name="Christensen H."/>
        </authorList>
    </citation>
    <scope>NUCLEOTIDE SEQUENCE [LARGE SCALE GENOMIC DNA]</scope>
    <source>
        <strain evidence="2 3">EEAB3T1</strain>
    </source>
</reference>
<feature type="chain" id="PRO_5017405595" evidence="1">
    <location>
        <begin position="32"/>
        <end position="226"/>
    </location>
</feature>
<dbReference type="PANTHER" id="PTHR36573">
    <property type="entry name" value="INTERMEMBRANE PHOSPHOLIPID TRANSPORT SYSTEM BINDING PROTEIN MLAC"/>
    <property type="match status" value="1"/>
</dbReference>
<dbReference type="InterPro" id="IPR042245">
    <property type="entry name" value="Tgt2/MlaC_sf"/>
</dbReference>
<comment type="caution">
    <text evidence="2">The sequence shown here is derived from an EMBL/GenBank/DDBJ whole genome shotgun (WGS) entry which is preliminary data.</text>
</comment>
<dbReference type="OrthoDB" id="9787053at2"/>
<evidence type="ECO:0000313" key="3">
    <source>
        <dbReference type="Proteomes" id="UP000265964"/>
    </source>
</evidence>
<accession>A0A3A1Y9M4</accession>
<organism evidence="2 3">
    <name type="scientific">Psittacicella gerlachiana</name>
    <dbReference type="NCBI Taxonomy" id="2028574"/>
    <lineage>
        <taxon>Bacteria</taxon>
        <taxon>Pseudomonadati</taxon>
        <taxon>Pseudomonadota</taxon>
        <taxon>Gammaproteobacteria</taxon>
        <taxon>Pasteurellales</taxon>
        <taxon>Psittacicellaceae</taxon>
        <taxon>Psittacicella</taxon>
    </lineage>
</organism>
<name>A0A3A1Y9M4_9GAMM</name>
<dbReference type="EMBL" id="NRJF01000180">
    <property type="protein sequence ID" value="RIY33919.1"/>
    <property type="molecule type" value="Genomic_DNA"/>
</dbReference>
<dbReference type="PANTHER" id="PTHR36573:SF1">
    <property type="entry name" value="INTERMEMBRANE PHOSPHOLIPID TRANSPORT SYSTEM BINDING PROTEIN MLAC"/>
    <property type="match status" value="1"/>
</dbReference>
<evidence type="ECO:0000313" key="2">
    <source>
        <dbReference type="EMBL" id="RIY33919.1"/>
    </source>
</evidence>
<protein>
    <submittedName>
        <fullName evidence="2">Uncharacterized protein</fullName>
    </submittedName>
</protein>
<evidence type="ECO:0000256" key="1">
    <source>
        <dbReference type="SAM" id="SignalP"/>
    </source>
</evidence>
<keyword evidence="3" id="KW-1185">Reference proteome</keyword>
<dbReference type="AlphaFoldDB" id="A0A3A1Y9M4"/>